<evidence type="ECO:0000313" key="3">
    <source>
        <dbReference type="Proteomes" id="UP000193642"/>
    </source>
</evidence>
<protein>
    <submittedName>
        <fullName evidence="2">Uncharacterized protein</fullName>
    </submittedName>
</protein>
<keyword evidence="1" id="KW-0812">Transmembrane</keyword>
<dbReference type="OrthoDB" id="2140974at2759"/>
<keyword evidence="1" id="KW-0472">Membrane</keyword>
<gene>
    <name evidence="2" type="ORF">BCR33DRAFT_716206</name>
</gene>
<feature type="transmembrane region" description="Helical" evidence="1">
    <location>
        <begin position="12"/>
        <end position="33"/>
    </location>
</feature>
<dbReference type="Proteomes" id="UP000193642">
    <property type="component" value="Unassembled WGS sequence"/>
</dbReference>
<dbReference type="AlphaFoldDB" id="A0A1Y2CEN9"/>
<keyword evidence="1" id="KW-1133">Transmembrane helix</keyword>
<proteinExistence type="predicted"/>
<sequence length="77" mass="8672">MHYALLSNPNLSSTFVTSAGVAIFMLVPMAFTCGNPFHDYVLRGACMVFFLLRVIEIGTFPRYVLNPFFNQPLILLL</sequence>
<accession>A0A1Y2CEN9</accession>
<reference evidence="2 3" key="1">
    <citation type="submission" date="2016-07" db="EMBL/GenBank/DDBJ databases">
        <title>Pervasive Adenine N6-methylation of Active Genes in Fungi.</title>
        <authorList>
            <consortium name="DOE Joint Genome Institute"/>
            <person name="Mondo S.J."/>
            <person name="Dannebaum R.O."/>
            <person name="Kuo R.C."/>
            <person name="Labutti K."/>
            <person name="Haridas S."/>
            <person name="Kuo A."/>
            <person name="Salamov A."/>
            <person name="Ahrendt S.R."/>
            <person name="Lipzen A."/>
            <person name="Sullivan W."/>
            <person name="Andreopoulos W.B."/>
            <person name="Clum A."/>
            <person name="Lindquist E."/>
            <person name="Daum C."/>
            <person name="Ramamoorthy G.K."/>
            <person name="Gryganskyi A."/>
            <person name="Culley D."/>
            <person name="Magnuson J.K."/>
            <person name="James T.Y."/>
            <person name="O'Malley M.A."/>
            <person name="Stajich J.E."/>
            <person name="Spatafora J.W."/>
            <person name="Visel A."/>
            <person name="Grigoriev I.V."/>
        </authorList>
    </citation>
    <scope>NUCLEOTIDE SEQUENCE [LARGE SCALE GENOMIC DNA]</scope>
    <source>
        <strain evidence="2 3">JEL800</strain>
    </source>
</reference>
<organism evidence="2 3">
    <name type="scientific">Rhizoclosmatium globosum</name>
    <dbReference type="NCBI Taxonomy" id="329046"/>
    <lineage>
        <taxon>Eukaryota</taxon>
        <taxon>Fungi</taxon>
        <taxon>Fungi incertae sedis</taxon>
        <taxon>Chytridiomycota</taxon>
        <taxon>Chytridiomycota incertae sedis</taxon>
        <taxon>Chytridiomycetes</taxon>
        <taxon>Chytridiales</taxon>
        <taxon>Chytriomycetaceae</taxon>
        <taxon>Rhizoclosmatium</taxon>
    </lineage>
</organism>
<comment type="caution">
    <text evidence="2">The sequence shown here is derived from an EMBL/GenBank/DDBJ whole genome shotgun (WGS) entry which is preliminary data.</text>
</comment>
<keyword evidence="3" id="KW-1185">Reference proteome</keyword>
<name>A0A1Y2CEN9_9FUNG</name>
<dbReference type="EMBL" id="MCGO01000019">
    <property type="protein sequence ID" value="ORY45528.1"/>
    <property type="molecule type" value="Genomic_DNA"/>
</dbReference>
<evidence type="ECO:0000256" key="1">
    <source>
        <dbReference type="SAM" id="Phobius"/>
    </source>
</evidence>
<evidence type="ECO:0000313" key="2">
    <source>
        <dbReference type="EMBL" id="ORY45528.1"/>
    </source>
</evidence>